<evidence type="ECO:0000259" key="8">
    <source>
        <dbReference type="Pfam" id="PF02687"/>
    </source>
</evidence>
<keyword evidence="6 7" id="KW-0472">Membrane</keyword>
<evidence type="ECO:0000256" key="6">
    <source>
        <dbReference type="ARBA" id="ARBA00023136"/>
    </source>
</evidence>
<dbReference type="PANTHER" id="PTHR30489">
    <property type="entry name" value="LIPOPROTEIN-RELEASING SYSTEM TRANSMEMBRANE PROTEIN LOLE"/>
    <property type="match status" value="1"/>
</dbReference>
<dbReference type="Pfam" id="PF12704">
    <property type="entry name" value="MacB_PCD"/>
    <property type="match status" value="1"/>
</dbReference>
<evidence type="ECO:0000256" key="7">
    <source>
        <dbReference type="SAM" id="Phobius"/>
    </source>
</evidence>
<evidence type="ECO:0000256" key="2">
    <source>
        <dbReference type="ARBA" id="ARBA00005236"/>
    </source>
</evidence>
<proteinExistence type="inferred from homology"/>
<evidence type="ECO:0000256" key="1">
    <source>
        <dbReference type="ARBA" id="ARBA00004651"/>
    </source>
</evidence>
<feature type="transmembrane region" description="Helical" evidence="7">
    <location>
        <begin position="21"/>
        <end position="46"/>
    </location>
</feature>
<accession>A0A839AQB3</accession>
<dbReference type="Pfam" id="PF02687">
    <property type="entry name" value="FtsX"/>
    <property type="match status" value="1"/>
</dbReference>
<feature type="domain" description="ABC3 transporter permease C-terminal" evidence="8">
    <location>
        <begin position="277"/>
        <end position="395"/>
    </location>
</feature>
<evidence type="ECO:0000313" key="11">
    <source>
        <dbReference type="Proteomes" id="UP000563906"/>
    </source>
</evidence>
<dbReference type="RefSeq" id="WP_182125783.1">
    <property type="nucleotide sequence ID" value="NZ_JACGLS010000007.1"/>
</dbReference>
<feature type="transmembrane region" description="Helical" evidence="7">
    <location>
        <begin position="367"/>
        <end position="386"/>
    </location>
</feature>
<evidence type="ECO:0000313" key="10">
    <source>
        <dbReference type="EMBL" id="MBA6157283.1"/>
    </source>
</evidence>
<dbReference type="Proteomes" id="UP000563906">
    <property type="component" value="Unassembled WGS sequence"/>
</dbReference>
<dbReference type="InterPro" id="IPR051447">
    <property type="entry name" value="Lipoprotein-release_system"/>
</dbReference>
<evidence type="ECO:0000259" key="9">
    <source>
        <dbReference type="Pfam" id="PF12704"/>
    </source>
</evidence>
<comment type="similarity">
    <text evidence="2">Belongs to the ABC-4 integral membrane protein family. LolC/E subfamily.</text>
</comment>
<protein>
    <submittedName>
        <fullName evidence="10">ABC transporter permease</fullName>
    </submittedName>
</protein>
<feature type="transmembrane region" description="Helical" evidence="7">
    <location>
        <begin position="321"/>
        <end position="347"/>
    </location>
</feature>
<sequence>MNFSYYIAKRYLFSKTGTNAINVITFIAVFGVLIGALALFIILSGYSGLKVFNDSLLGNSDPDIKISVVKGKSFQYTDTIHQKLINSNAISTISKVVEERVFLSYKNKQHIAYIKGVDQNYSKIIPADSILTVGTWLDPEFKNTAVIGYGVSYKLSLGVMNFGEPLQIMVPKPGKGFVNPNNAFRSIAVQIIGVYTGAEDFQNKYVFTDLYLAQDLLKYKENQISGIEIKLKEGIDSDNFQNILQEKLGSKYRVQTRGQLNSLYYKVLKTEGFITYLIFTLIVAIALFNVIGSIIMMIIDKRNNLKTLFNLGTSVSDIKKIFVLQGFLLTLVGMSVGLLIGIILVLVQQRFGLFMITQNLPYPVEFRWSNLLIVTLTISVLGYIAAKIASSRISKDFIEK</sequence>
<dbReference type="PANTHER" id="PTHR30489:SF0">
    <property type="entry name" value="LIPOPROTEIN-RELEASING SYSTEM TRANSMEMBRANE PROTEIN LOLE"/>
    <property type="match status" value="1"/>
</dbReference>
<keyword evidence="4 7" id="KW-0812">Transmembrane</keyword>
<feature type="transmembrane region" description="Helical" evidence="7">
    <location>
        <begin position="273"/>
        <end position="300"/>
    </location>
</feature>
<keyword evidence="3" id="KW-1003">Cell membrane</keyword>
<dbReference type="InterPro" id="IPR003838">
    <property type="entry name" value="ABC3_permease_C"/>
</dbReference>
<organism evidence="10 11">
    <name type="scientific">Tenacibaculum pelagium</name>
    <dbReference type="NCBI Taxonomy" id="2759527"/>
    <lineage>
        <taxon>Bacteria</taxon>
        <taxon>Pseudomonadati</taxon>
        <taxon>Bacteroidota</taxon>
        <taxon>Flavobacteriia</taxon>
        <taxon>Flavobacteriales</taxon>
        <taxon>Flavobacteriaceae</taxon>
        <taxon>Tenacibaculum</taxon>
    </lineage>
</organism>
<evidence type="ECO:0000256" key="3">
    <source>
        <dbReference type="ARBA" id="ARBA00022475"/>
    </source>
</evidence>
<reference evidence="10 11" key="1">
    <citation type="submission" date="2020-07" db="EMBL/GenBank/DDBJ databases">
        <title>Bacterium isolated from marine sediment.</title>
        <authorList>
            <person name="Shang D."/>
            <person name="Du Z.-J."/>
        </authorList>
    </citation>
    <scope>NUCLEOTIDE SEQUENCE [LARGE SCALE GENOMIC DNA]</scope>
    <source>
        <strain evidence="10 11">S7007</strain>
    </source>
</reference>
<evidence type="ECO:0000256" key="4">
    <source>
        <dbReference type="ARBA" id="ARBA00022692"/>
    </source>
</evidence>
<dbReference type="AlphaFoldDB" id="A0A839AQB3"/>
<dbReference type="GO" id="GO:0044874">
    <property type="term" value="P:lipoprotein localization to outer membrane"/>
    <property type="evidence" value="ECO:0007669"/>
    <property type="project" value="TreeGrafter"/>
</dbReference>
<gene>
    <name evidence="10" type="ORF">H3Z83_12240</name>
</gene>
<feature type="domain" description="MacB-like periplasmic core" evidence="9">
    <location>
        <begin position="25"/>
        <end position="245"/>
    </location>
</feature>
<keyword evidence="11" id="KW-1185">Reference proteome</keyword>
<name>A0A839AQB3_9FLAO</name>
<keyword evidence="5 7" id="KW-1133">Transmembrane helix</keyword>
<comment type="subcellular location">
    <subcellularLocation>
        <location evidence="1">Cell membrane</location>
        <topology evidence="1">Multi-pass membrane protein</topology>
    </subcellularLocation>
</comment>
<evidence type="ECO:0000256" key="5">
    <source>
        <dbReference type="ARBA" id="ARBA00022989"/>
    </source>
</evidence>
<comment type="caution">
    <text evidence="10">The sequence shown here is derived from an EMBL/GenBank/DDBJ whole genome shotgun (WGS) entry which is preliminary data.</text>
</comment>
<dbReference type="EMBL" id="JACGLS010000007">
    <property type="protein sequence ID" value="MBA6157283.1"/>
    <property type="molecule type" value="Genomic_DNA"/>
</dbReference>
<dbReference type="GO" id="GO:0098797">
    <property type="term" value="C:plasma membrane protein complex"/>
    <property type="evidence" value="ECO:0007669"/>
    <property type="project" value="TreeGrafter"/>
</dbReference>
<dbReference type="InterPro" id="IPR025857">
    <property type="entry name" value="MacB_PCD"/>
</dbReference>